<evidence type="ECO:0000256" key="9">
    <source>
        <dbReference type="RuleBase" id="RU000461"/>
    </source>
</evidence>
<dbReference type="STRING" id="37001.A0A1A9W297"/>
<dbReference type="Proteomes" id="UP000091820">
    <property type="component" value="Unassembled WGS sequence"/>
</dbReference>
<reference evidence="11" key="1">
    <citation type="submission" date="2014-03" db="EMBL/GenBank/DDBJ databases">
        <authorList>
            <person name="Aksoy S."/>
            <person name="Warren W."/>
            <person name="Wilson R.K."/>
        </authorList>
    </citation>
    <scope>NUCLEOTIDE SEQUENCE [LARGE SCALE GENOMIC DNA]</scope>
    <source>
        <strain evidence="11">IAEA</strain>
    </source>
</reference>
<dbReference type="PROSITE" id="PS00086">
    <property type="entry name" value="CYTOCHROME_P450"/>
    <property type="match status" value="1"/>
</dbReference>
<organism evidence="10 11">
    <name type="scientific">Glossina brevipalpis</name>
    <dbReference type="NCBI Taxonomy" id="37001"/>
    <lineage>
        <taxon>Eukaryota</taxon>
        <taxon>Metazoa</taxon>
        <taxon>Ecdysozoa</taxon>
        <taxon>Arthropoda</taxon>
        <taxon>Hexapoda</taxon>
        <taxon>Insecta</taxon>
        <taxon>Pterygota</taxon>
        <taxon>Neoptera</taxon>
        <taxon>Endopterygota</taxon>
        <taxon>Diptera</taxon>
        <taxon>Brachycera</taxon>
        <taxon>Muscomorpha</taxon>
        <taxon>Hippoboscoidea</taxon>
        <taxon>Glossinidae</taxon>
        <taxon>Glossina</taxon>
    </lineage>
</organism>
<dbReference type="InterPro" id="IPR036396">
    <property type="entry name" value="Cyt_P450_sf"/>
</dbReference>
<evidence type="ECO:0000256" key="3">
    <source>
        <dbReference type="ARBA" id="ARBA00022617"/>
    </source>
</evidence>
<dbReference type="InterPro" id="IPR002401">
    <property type="entry name" value="Cyt_P450_E_grp-I"/>
</dbReference>
<dbReference type="PANTHER" id="PTHR24291:SF187">
    <property type="entry name" value="CYTOCHROME P450 4AE1-RELATED"/>
    <property type="match status" value="1"/>
</dbReference>
<proteinExistence type="inferred from homology"/>
<keyword evidence="4 8" id="KW-0479">Metal-binding</keyword>
<evidence type="ECO:0000313" key="11">
    <source>
        <dbReference type="Proteomes" id="UP000091820"/>
    </source>
</evidence>
<dbReference type="PANTHER" id="PTHR24291">
    <property type="entry name" value="CYTOCHROME P450 FAMILY 4"/>
    <property type="match status" value="1"/>
</dbReference>
<keyword evidence="3 8" id="KW-0349">Heme</keyword>
<accession>A0A1A9W297</accession>
<dbReference type="GO" id="GO:0004497">
    <property type="term" value="F:monooxygenase activity"/>
    <property type="evidence" value="ECO:0007669"/>
    <property type="project" value="UniProtKB-KW"/>
</dbReference>
<keyword evidence="11" id="KW-1185">Reference proteome</keyword>
<sequence>MFWTAIILITLTILFWDFVKKQRVVTYFHKHGLAGPSISLPLIGDVFVTLSADPKNILNFMRYLLDRYGKVCRLWIFHLLFIVVQDVQYLEPILSSQRLIKKGFAYDMLRGWLNDGLLLSNSHKWHARRKIITRSYHFSILEQFLEVFDRQSEIFVKRLRGKADGKTAIDIFPEVCLTALDIITETAMGVKINAQKYPNVPYVKALTHTTHALANRIMQPAFYIDIVYNLTHVLDNMRLKKSIQIMHDFTDGIIRERREALNKSLAEKGQKETEAQAEFEVQQVFNKNESESITMSDMQNLKYLECVIKEALRLYPSVPIISRVTEEEFKIGNLILPPNTNVVMPLYAVARDPKYFANPDDFLPERFLVENTTKINPFAFVPFSAGPRNCVGQKFAMLEMKMIVGKVLRDYELLPLGPEVVPIVTLILRSTTGVHVGLKPRA</sequence>
<dbReference type="CDD" id="cd20628">
    <property type="entry name" value="CYP4"/>
    <property type="match status" value="1"/>
</dbReference>
<dbReference type="InterPro" id="IPR001128">
    <property type="entry name" value="Cyt_P450"/>
</dbReference>
<dbReference type="GO" id="GO:0016705">
    <property type="term" value="F:oxidoreductase activity, acting on paired donors, with incorporation or reduction of molecular oxygen"/>
    <property type="evidence" value="ECO:0007669"/>
    <property type="project" value="InterPro"/>
</dbReference>
<reference evidence="10" key="2">
    <citation type="submission" date="2020-05" db="UniProtKB">
        <authorList>
            <consortium name="EnsemblMetazoa"/>
        </authorList>
    </citation>
    <scope>IDENTIFICATION</scope>
    <source>
        <strain evidence="10">IAEA</strain>
    </source>
</reference>
<dbReference type="PRINTS" id="PR00385">
    <property type="entry name" value="P450"/>
</dbReference>
<evidence type="ECO:0000256" key="4">
    <source>
        <dbReference type="ARBA" id="ARBA00022723"/>
    </source>
</evidence>
<dbReference type="GO" id="GO:0005506">
    <property type="term" value="F:iron ion binding"/>
    <property type="evidence" value="ECO:0007669"/>
    <property type="project" value="InterPro"/>
</dbReference>
<protein>
    <recommendedName>
        <fullName evidence="12">Cytochrome P450</fullName>
    </recommendedName>
</protein>
<evidence type="ECO:0000256" key="6">
    <source>
        <dbReference type="ARBA" id="ARBA00023004"/>
    </source>
</evidence>
<keyword evidence="6 8" id="KW-0408">Iron</keyword>
<keyword evidence="5 9" id="KW-0560">Oxidoreductase</keyword>
<evidence type="ECO:0000256" key="1">
    <source>
        <dbReference type="ARBA" id="ARBA00001971"/>
    </source>
</evidence>
<evidence type="ECO:0008006" key="12">
    <source>
        <dbReference type="Google" id="ProtNLM"/>
    </source>
</evidence>
<dbReference type="GO" id="GO:0020037">
    <property type="term" value="F:heme binding"/>
    <property type="evidence" value="ECO:0007669"/>
    <property type="project" value="InterPro"/>
</dbReference>
<keyword evidence="7 9" id="KW-0503">Monooxygenase</keyword>
<evidence type="ECO:0000256" key="2">
    <source>
        <dbReference type="ARBA" id="ARBA00010617"/>
    </source>
</evidence>
<feature type="binding site" description="axial binding residue" evidence="8">
    <location>
        <position position="390"/>
    </location>
    <ligand>
        <name>heme</name>
        <dbReference type="ChEBI" id="CHEBI:30413"/>
    </ligand>
    <ligandPart>
        <name>Fe</name>
        <dbReference type="ChEBI" id="CHEBI:18248"/>
    </ligandPart>
</feature>
<dbReference type="PRINTS" id="PR00463">
    <property type="entry name" value="EP450I"/>
</dbReference>
<dbReference type="InterPro" id="IPR050196">
    <property type="entry name" value="Cytochrome_P450_Monoox"/>
</dbReference>
<name>A0A1A9W297_9MUSC</name>
<evidence type="ECO:0000313" key="10">
    <source>
        <dbReference type="EnsemblMetazoa" id="GBRI003790-PA"/>
    </source>
</evidence>
<dbReference type="Gene3D" id="1.10.630.10">
    <property type="entry name" value="Cytochrome P450"/>
    <property type="match status" value="2"/>
</dbReference>
<evidence type="ECO:0000256" key="8">
    <source>
        <dbReference type="PIRSR" id="PIRSR602401-1"/>
    </source>
</evidence>
<evidence type="ECO:0000256" key="7">
    <source>
        <dbReference type="ARBA" id="ARBA00023033"/>
    </source>
</evidence>
<dbReference type="Pfam" id="PF00067">
    <property type="entry name" value="p450"/>
    <property type="match status" value="2"/>
</dbReference>
<comment type="cofactor">
    <cofactor evidence="1 8">
        <name>heme</name>
        <dbReference type="ChEBI" id="CHEBI:30413"/>
    </cofactor>
</comment>
<dbReference type="SUPFAM" id="SSF48264">
    <property type="entry name" value="Cytochrome P450"/>
    <property type="match status" value="1"/>
</dbReference>
<dbReference type="VEuPathDB" id="VectorBase:GBRI003790"/>
<dbReference type="InterPro" id="IPR017972">
    <property type="entry name" value="Cyt_P450_CS"/>
</dbReference>
<dbReference type="AlphaFoldDB" id="A0A1A9W297"/>
<dbReference type="EnsemblMetazoa" id="GBRI003790-RA">
    <property type="protein sequence ID" value="GBRI003790-PA"/>
    <property type="gene ID" value="GBRI003790"/>
</dbReference>
<comment type="similarity">
    <text evidence="2 9">Belongs to the cytochrome P450 family.</text>
</comment>
<evidence type="ECO:0000256" key="5">
    <source>
        <dbReference type="ARBA" id="ARBA00023002"/>
    </source>
</evidence>